<name>A0A846TSA1_9MICC</name>
<evidence type="ECO:0000259" key="1">
    <source>
        <dbReference type="Pfam" id="PF26312"/>
    </source>
</evidence>
<dbReference type="Proteomes" id="UP000521379">
    <property type="component" value="Unassembled WGS sequence"/>
</dbReference>
<accession>A0A846TSA1</accession>
<dbReference type="Pfam" id="PF26312">
    <property type="entry name" value="DUF8083"/>
    <property type="match status" value="1"/>
</dbReference>
<protein>
    <recommendedName>
        <fullName evidence="1">DUF8083 domain-containing protein</fullName>
    </recommendedName>
</protein>
<proteinExistence type="predicted"/>
<dbReference type="InterPro" id="IPR058396">
    <property type="entry name" value="DUF8083"/>
</dbReference>
<sequence>MAPLLNVGTAWRGTTGLPQRFSLRAYVPREDLEPPYTSQVDGAVSPAVGEDTQLAEQLARLATQEHGPLPPIHEPLWTLPLTTAPAVRTGDLPLYHPPQRLRRTMEAVTSEERQMAEPLITMLLDHEEVRERGRSVRDQRKTRNYTRESDWTVPVAWFALFAPQDHAPVDQDGQIHHRLVVPADIALARVSWGARVLEESQEEDFQELGEDLRTVARWVSTFSAMSLIVLDYGSVANGIQPDDSPRDLRDAITFVNEHDHLGAEVAMGRLMKRWMPLAHLEFAS</sequence>
<dbReference type="RefSeq" id="WP_119932909.1">
    <property type="nucleotide sequence ID" value="NZ_JAAVUN010000013.1"/>
</dbReference>
<dbReference type="AlphaFoldDB" id="A0A846TSA1"/>
<comment type="caution">
    <text evidence="2">The sequence shown here is derived from an EMBL/GenBank/DDBJ whole genome shotgun (WGS) entry which is preliminary data.</text>
</comment>
<feature type="domain" description="DUF8083" evidence="1">
    <location>
        <begin position="21"/>
        <end position="281"/>
    </location>
</feature>
<gene>
    <name evidence="2" type="ORF">GTW58_07795</name>
</gene>
<organism evidence="2 3">
    <name type="scientific">Kocuria subflava</name>
    <dbReference type="NCBI Taxonomy" id="1736139"/>
    <lineage>
        <taxon>Bacteria</taxon>
        <taxon>Bacillati</taxon>
        <taxon>Actinomycetota</taxon>
        <taxon>Actinomycetes</taxon>
        <taxon>Micrococcales</taxon>
        <taxon>Micrococcaceae</taxon>
        <taxon>Kocuria</taxon>
    </lineage>
</organism>
<dbReference type="EMBL" id="JAAVUN010000013">
    <property type="protein sequence ID" value="NKE09840.1"/>
    <property type="molecule type" value="Genomic_DNA"/>
</dbReference>
<evidence type="ECO:0000313" key="2">
    <source>
        <dbReference type="EMBL" id="NKE09840.1"/>
    </source>
</evidence>
<keyword evidence="3" id="KW-1185">Reference proteome</keyword>
<reference evidence="2 3" key="1">
    <citation type="submission" date="2020-02" db="EMBL/GenBank/DDBJ databases">
        <authorList>
            <person name="Sun Q."/>
        </authorList>
    </citation>
    <scope>NUCLEOTIDE SEQUENCE [LARGE SCALE GENOMIC DNA]</scope>
    <source>
        <strain evidence="2 3">YIM 13062</strain>
    </source>
</reference>
<evidence type="ECO:0000313" key="3">
    <source>
        <dbReference type="Proteomes" id="UP000521379"/>
    </source>
</evidence>